<proteinExistence type="predicted"/>
<dbReference type="GO" id="GO:0034475">
    <property type="term" value="P:U4 snRNA 3'-end processing"/>
    <property type="evidence" value="ECO:0007669"/>
    <property type="project" value="TreeGrafter"/>
</dbReference>
<dbReference type="EMBL" id="JPQZ01000040">
    <property type="protein sequence ID" value="KKO74889.1"/>
    <property type="molecule type" value="Genomic_DNA"/>
</dbReference>
<dbReference type="OrthoDB" id="340500at2759"/>
<keyword evidence="3" id="KW-0269">Exonuclease</keyword>
<dbReference type="Proteomes" id="UP000034350">
    <property type="component" value="Unassembled WGS sequence"/>
</dbReference>
<dbReference type="VEuPathDB" id="MicrosporidiaDB:AAJ76_4000019874"/>
<keyword evidence="4" id="KW-1185">Reference proteome</keyword>
<dbReference type="Gene3D" id="2.40.50.140">
    <property type="entry name" value="Nucleic acid-binding proteins"/>
    <property type="match status" value="1"/>
</dbReference>
<dbReference type="GO" id="GO:0000177">
    <property type="term" value="C:cytoplasmic exosome (RNase complex)"/>
    <property type="evidence" value="ECO:0007669"/>
    <property type="project" value="TreeGrafter"/>
</dbReference>
<keyword evidence="3" id="KW-0378">Hydrolase</keyword>
<organism evidence="3 4">
    <name type="scientific">Vairimorpha ceranae</name>
    <dbReference type="NCBI Taxonomy" id="40302"/>
    <lineage>
        <taxon>Eukaryota</taxon>
        <taxon>Fungi</taxon>
        <taxon>Fungi incertae sedis</taxon>
        <taxon>Microsporidia</taxon>
        <taxon>Nosematidae</taxon>
        <taxon>Vairimorpha</taxon>
    </lineage>
</organism>
<evidence type="ECO:0000256" key="1">
    <source>
        <dbReference type="ARBA" id="ARBA00022835"/>
    </source>
</evidence>
<dbReference type="RefSeq" id="XP_024330631.1">
    <property type="nucleotide sequence ID" value="XM_024475460.1"/>
</dbReference>
<dbReference type="VEuPathDB" id="MicrosporidiaDB:G9O61_00g021320"/>
<keyword evidence="1" id="KW-0271">Exosome</keyword>
<dbReference type="PANTHER" id="PTHR21321:SF1">
    <property type="entry name" value="EXOSOME COMPLEX COMPONENT RRP40"/>
    <property type="match status" value="1"/>
</dbReference>
<dbReference type="InterPro" id="IPR036612">
    <property type="entry name" value="KH_dom_type_1_sf"/>
</dbReference>
<dbReference type="VEuPathDB" id="MicrosporidiaDB:NCER_100548"/>
<comment type="caution">
    <text evidence="3">The sequence shown here is derived from an EMBL/GenBank/DDBJ whole genome shotgun (WGS) entry which is preliminary data.</text>
</comment>
<dbReference type="GO" id="GO:0003723">
    <property type="term" value="F:RNA binding"/>
    <property type="evidence" value="ECO:0007669"/>
    <property type="project" value="UniProtKB-KW"/>
</dbReference>
<dbReference type="GO" id="GO:0071051">
    <property type="term" value="P:poly(A)-dependent snoRNA 3'-end processing"/>
    <property type="evidence" value="ECO:0007669"/>
    <property type="project" value="TreeGrafter"/>
</dbReference>
<sequence length="205" mass="23755">MRFTKIRTVAPGDELKEKCSYSLGLYKEDNKIKSYVYGTLCRVQNHLFVISKTSRYFPYIDDIVIGRVIYSCADYYKLDLDTYIGILPVLSFTNASKRNKPDIKKDDWLLCRIIESGAEPILSCVGEGFGKLDGYVFKIKVWMCQMLYVDDFLYKIGKKYNFKCCVGINGYICITGEAITVRDVYTEIIKCFKYCFLVIKNIHVQ</sequence>
<evidence type="ECO:0000313" key="4">
    <source>
        <dbReference type="Proteomes" id="UP000034350"/>
    </source>
</evidence>
<reference evidence="3 4" key="1">
    <citation type="journal article" date="2015" name="Environ. Microbiol.">
        <title>Genome analyses suggest the presence of polyploidy and recent human-driven expansions in eight global populations of the honeybee pathogen Nosema ceranae.</title>
        <authorList>
            <person name="Pelin A."/>
            <person name="Selman M."/>
            <person name="Aris-Brosou S."/>
            <person name="Farinelli L."/>
            <person name="Corradi N."/>
        </authorList>
    </citation>
    <scope>NUCLEOTIDE SEQUENCE [LARGE SCALE GENOMIC DNA]</scope>
    <source>
        <strain evidence="3 4">PA08 1199</strain>
    </source>
</reference>
<dbReference type="Gene3D" id="3.30.1370.10">
    <property type="entry name" value="K Homology domain, type 1"/>
    <property type="match status" value="1"/>
</dbReference>
<accession>A0A0F9ZB20</accession>
<protein>
    <submittedName>
        <fullName evidence="3">Exosome complex exonuclease rrp40</fullName>
    </submittedName>
</protein>
<name>A0A0F9ZB20_9MICR</name>
<dbReference type="AlphaFoldDB" id="A0A0F9ZB20"/>
<dbReference type="InterPro" id="IPR012340">
    <property type="entry name" value="NA-bd_OB-fold"/>
</dbReference>
<keyword evidence="2" id="KW-0694">RNA-binding</keyword>
<dbReference type="PANTHER" id="PTHR21321">
    <property type="entry name" value="PNAS-3 RELATED"/>
    <property type="match status" value="1"/>
</dbReference>
<dbReference type="GO" id="GO:0071034">
    <property type="term" value="P:CUT catabolic process"/>
    <property type="evidence" value="ECO:0007669"/>
    <property type="project" value="TreeGrafter"/>
</dbReference>
<dbReference type="GO" id="GO:0000467">
    <property type="term" value="P:exonucleolytic trimming to generate mature 3'-end of 5.8S rRNA from tricistronic rRNA transcript (SSU-rRNA, 5.8S rRNA, LSU-rRNA)"/>
    <property type="evidence" value="ECO:0007669"/>
    <property type="project" value="TreeGrafter"/>
</dbReference>
<dbReference type="VEuPathDB" id="MicrosporidiaDB:G9O61_00g000930"/>
<dbReference type="GO" id="GO:0000176">
    <property type="term" value="C:nuclear exosome (RNase complex)"/>
    <property type="evidence" value="ECO:0007669"/>
    <property type="project" value="TreeGrafter"/>
</dbReference>
<dbReference type="InterPro" id="IPR026699">
    <property type="entry name" value="Exosome_RNA_bind1/RRP40/RRP4"/>
</dbReference>
<gene>
    <name evidence="3" type="ORF">AAJ76_4000019874</name>
</gene>
<dbReference type="GeneID" id="36320404"/>
<dbReference type="Pfam" id="PF21262">
    <property type="entry name" value="RRP40_S1"/>
    <property type="match status" value="1"/>
</dbReference>
<dbReference type="GO" id="GO:0071038">
    <property type="term" value="P:TRAMP-dependent tRNA surveillance pathway"/>
    <property type="evidence" value="ECO:0007669"/>
    <property type="project" value="TreeGrafter"/>
</dbReference>
<keyword evidence="3" id="KW-0540">Nuclease</keyword>
<dbReference type="GO" id="GO:0004527">
    <property type="term" value="F:exonuclease activity"/>
    <property type="evidence" value="ECO:0007669"/>
    <property type="project" value="UniProtKB-KW"/>
</dbReference>
<evidence type="ECO:0000313" key="3">
    <source>
        <dbReference type="EMBL" id="KKO74889.1"/>
    </source>
</evidence>
<dbReference type="SUPFAM" id="SSF50249">
    <property type="entry name" value="Nucleic acid-binding proteins"/>
    <property type="match status" value="1"/>
</dbReference>
<dbReference type="GO" id="GO:0071035">
    <property type="term" value="P:nuclear polyadenylation-dependent rRNA catabolic process"/>
    <property type="evidence" value="ECO:0007669"/>
    <property type="project" value="TreeGrafter"/>
</dbReference>
<dbReference type="SUPFAM" id="SSF54791">
    <property type="entry name" value="Eukaryotic type KH-domain (KH-domain type I)"/>
    <property type="match status" value="1"/>
</dbReference>
<evidence type="ECO:0000256" key="2">
    <source>
        <dbReference type="ARBA" id="ARBA00022884"/>
    </source>
</evidence>